<proteinExistence type="predicted"/>
<gene>
    <name evidence="2" type="ORF">SPARVUS_LOCUS14471621</name>
</gene>
<evidence type="ECO:0000313" key="3">
    <source>
        <dbReference type="Proteomes" id="UP001162483"/>
    </source>
</evidence>
<organism evidence="2 3">
    <name type="scientific">Staurois parvus</name>
    <dbReference type="NCBI Taxonomy" id="386267"/>
    <lineage>
        <taxon>Eukaryota</taxon>
        <taxon>Metazoa</taxon>
        <taxon>Chordata</taxon>
        <taxon>Craniata</taxon>
        <taxon>Vertebrata</taxon>
        <taxon>Euteleostomi</taxon>
        <taxon>Amphibia</taxon>
        <taxon>Batrachia</taxon>
        <taxon>Anura</taxon>
        <taxon>Neobatrachia</taxon>
        <taxon>Ranoidea</taxon>
        <taxon>Ranidae</taxon>
        <taxon>Staurois</taxon>
    </lineage>
</organism>
<feature type="compositionally biased region" description="Polar residues" evidence="1">
    <location>
        <begin position="44"/>
        <end position="53"/>
    </location>
</feature>
<name>A0ABN9GN98_9NEOB</name>
<sequence>MLPSPPPPSVPTTAAVARDAAAPKVLPSPRRGTGPTRPAKPRSSLPTQDTTVLCQKEGNLSPPLPGPTAATTTAERAPASYS</sequence>
<evidence type="ECO:0000256" key="1">
    <source>
        <dbReference type="SAM" id="MobiDB-lite"/>
    </source>
</evidence>
<protein>
    <submittedName>
        <fullName evidence="2">Uncharacterized protein</fullName>
    </submittedName>
</protein>
<reference evidence="2" key="1">
    <citation type="submission" date="2023-05" db="EMBL/GenBank/DDBJ databases">
        <authorList>
            <person name="Stuckert A."/>
        </authorList>
    </citation>
    <scope>NUCLEOTIDE SEQUENCE</scope>
</reference>
<feature type="compositionally biased region" description="Low complexity" evidence="1">
    <location>
        <begin position="67"/>
        <end position="82"/>
    </location>
</feature>
<feature type="non-terminal residue" evidence="2">
    <location>
        <position position="82"/>
    </location>
</feature>
<comment type="caution">
    <text evidence="2">The sequence shown here is derived from an EMBL/GenBank/DDBJ whole genome shotgun (WGS) entry which is preliminary data.</text>
</comment>
<dbReference type="EMBL" id="CATNWA010019041">
    <property type="protein sequence ID" value="CAI9610919.1"/>
    <property type="molecule type" value="Genomic_DNA"/>
</dbReference>
<feature type="compositionally biased region" description="Low complexity" evidence="1">
    <location>
        <begin position="11"/>
        <end position="22"/>
    </location>
</feature>
<feature type="region of interest" description="Disordered" evidence="1">
    <location>
        <begin position="1"/>
        <end position="82"/>
    </location>
</feature>
<dbReference type="Proteomes" id="UP001162483">
    <property type="component" value="Unassembled WGS sequence"/>
</dbReference>
<keyword evidence="3" id="KW-1185">Reference proteome</keyword>
<accession>A0ABN9GN98</accession>
<evidence type="ECO:0000313" key="2">
    <source>
        <dbReference type="EMBL" id="CAI9610919.1"/>
    </source>
</evidence>
<feature type="compositionally biased region" description="Pro residues" evidence="1">
    <location>
        <begin position="1"/>
        <end position="10"/>
    </location>
</feature>